<dbReference type="Proteomes" id="UP000799429">
    <property type="component" value="Unassembled WGS sequence"/>
</dbReference>
<accession>A0A9P4SDW8</accession>
<comment type="caution">
    <text evidence="1">The sequence shown here is derived from an EMBL/GenBank/DDBJ whole genome shotgun (WGS) entry which is preliminary data.</text>
</comment>
<evidence type="ECO:0000313" key="1">
    <source>
        <dbReference type="EMBL" id="KAF2840805.1"/>
    </source>
</evidence>
<sequence>MEEFIDPKWKGDLTAKVFSFGFKFLNEDNGMLDPLSRRDKERFFDYFCALLEGKESGAS</sequence>
<gene>
    <name evidence="1" type="ORF">M501DRAFT_1001846</name>
</gene>
<name>A0A9P4SDW8_9PEZI</name>
<dbReference type="AlphaFoldDB" id="A0A9P4SDW8"/>
<dbReference type="EMBL" id="MU006092">
    <property type="protein sequence ID" value="KAF2840805.1"/>
    <property type="molecule type" value="Genomic_DNA"/>
</dbReference>
<evidence type="ECO:0000313" key="2">
    <source>
        <dbReference type="Proteomes" id="UP000799429"/>
    </source>
</evidence>
<reference evidence="1" key="1">
    <citation type="journal article" date="2020" name="Stud. Mycol.">
        <title>101 Dothideomycetes genomes: a test case for predicting lifestyles and emergence of pathogens.</title>
        <authorList>
            <person name="Haridas S."/>
            <person name="Albert R."/>
            <person name="Binder M."/>
            <person name="Bloem J."/>
            <person name="Labutti K."/>
            <person name="Salamov A."/>
            <person name="Andreopoulos B."/>
            <person name="Baker S."/>
            <person name="Barry K."/>
            <person name="Bills G."/>
            <person name="Bluhm B."/>
            <person name="Cannon C."/>
            <person name="Castanera R."/>
            <person name="Culley D."/>
            <person name="Daum C."/>
            <person name="Ezra D."/>
            <person name="Gonzalez J."/>
            <person name="Henrissat B."/>
            <person name="Kuo A."/>
            <person name="Liang C."/>
            <person name="Lipzen A."/>
            <person name="Lutzoni F."/>
            <person name="Magnuson J."/>
            <person name="Mondo S."/>
            <person name="Nolan M."/>
            <person name="Ohm R."/>
            <person name="Pangilinan J."/>
            <person name="Park H.-J."/>
            <person name="Ramirez L."/>
            <person name="Alfaro M."/>
            <person name="Sun H."/>
            <person name="Tritt A."/>
            <person name="Yoshinaga Y."/>
            <person name="Zwiers L.-H."/>
            <person name="Turgeon B."/>
            <person name="Goodwin S."/>
            <person name="Spatafora J."/>
            <person name="Crous P."/>
            <person name="Grigoriev I."/>
        </authorList>
    </citation>
    <scope>NUCLEOTIDE SEQUENCE</scope>
    <source>
        <strain evidence="1">CBS 101060</strain>
    </source>
</reference>
<proteinExistence type="predicted"/>
<organism evidence="1 2">
    <name type="scientific">Patellaria atrata CBS 101060</name>
    <dbReference type="NCBI Taxonomy" id="1346257"/>
    <lineage>
        <taxon>Eukaryota</taxon>
        <taxon>Fungi</taxon>
        <taxon>Dikarya</taxon>
        <taxon>Ascomycota</taxon>
        <taxon>Pezizomycotina</taxon>
        <taxon>Dothideomycetes</taxon>
        <taxon>Dothideomycetes incertae sedis</taxon>
        <taxon>Patellariales</taxon>
        <taxon>Patellariaceae</taxon>
        <taxon>Patellaria</taxon>
    </lineage>
</organism>
<protein>
    <submittedName>
        <fullName evidence="1">Uncharacterized protein</fullName>
    </submittedName>
</protein>
<keyword evidence="2" id="KW-1185">Reference proteome</keyword>